<keyword evidence="9" id="KW-0808">Transferase</keyword>
<keyword evidence="6" id="KW-0175">Coiled coil</keyword>
<dbReference type="Pfam" id="PF12848">
    <property type="entry name" value="ABC_tran_Xtn"/>
    <property type="match status" value="1"/>
</dbReference>
<dbReference type="SMART" id="SM00382">
    <property type="entry name" value="AAA"/>
    <property type="match status" value="2"/>
</dbReference>
<dbReference type="InterPro" id="IPR050611">
    <property type="entry name" value="ABCF"/>
</dbReference>
<keyword evidence="3" id="KW-0067">ATP-binding</keyword>
<feature type="domain" description="ABC transporter" evidence="8">
    <location>
        <begin position="312"/>
        <end position="526"/>
    </location>
</feature>
<evidence type="ECO:0000256" key="1">
    <source>
        <dbReference type="ARBA" id="ARBA00022737"/>
    </source>
</evidence>
<evidence type="ECO:0000256" key="4">
    <source>
        <dbReference type="ARBA" id="ARBA00061571"/>
    </source>
</evidence>
<dbReference type="GO" id="GO:0016740">
    <property type="term" value="F:transferase activity"/>
    <property type="evidence" value="ECO:0007669"/>
    <property type="project" value="UniProtKB-KW"/>
</dbReference>
<keyword evidence="10" id="KW-1185">Reference proteome</keyword>
<comment type="caution">
    <text evidence="9">The sequence shown here is derived from an EMBL/GenBank/DDBJ whole genome shotgun (WGS) entry which is preliminary data.</text>
</comment>
<evidence type="ECO:0000256" key="2">
    <source>
        <dbReference type="ARBA" id="ARBA00022741"/>
    </source>
</evidence>
<accession>A0A8J3EAC2</accession>
<feature type="domain" description="ABC transporter" evidence="8">
    <location>
        <begin position="4"/>
        <end position="245"/>
    </location>
</feature>
<dbReference type="FunFam" id="3.40.50.300:FF:002053">
    <property type="entry name" value="ABC transporter ATP-binding protein"/>
    <property type="match status" value="1"/>
</dbReference>
<evidence type="ECO:0000259" key="8">
    <source>
        <dbReference type="PROSITE" id="PS50893"/>
    </source>
</evidence>
<dbReference type="PROSITE" id="PS00211">
    <property type="entry name" value="ABC_TRANSPORTER_1"/>
    <property type="match status" value="2"/>
</dbReference>
<dbReference type="PROSITE" id="PS50893">
    <property type="entry name" value="ABC_TRANSPORTER_2"/>
    <property type="match status" value="2"/>
</dbReference>
<proteinExistence type="inferred from homology"/>
<dbReference type="Pfam" id="PF00005">
    <property type="entry name" value="ABC_tran"/>
    <property type="match status" value="2"/>
</dbReference>
<dbReference type="Gene3D" id="3.40.50.300">
    <property type="entry name" value="P-loop containing nucleotide triphosphate hydrolases"/>
    <property type="match status" value="2"/>
</dbReference>
<dbReference type="Proteomes" id="UP000597507">
    <property type="component" value="Unassembled WGS sequence"/>
</dbReference>
<dbReference type="GO" id="GO:0016887">
    <property type="term" value="F:ATP hydrolysis activity"/>
    <property type="evidence" value="ECO:0007669"/>
    <property type="project" value="InterPro"/>
</dbReference>
<dbReference type="RefSeq" id="WP_188899048.1">
    <property type="nucleotide sequence ID" value="NZ_BMKS01000003.1"/>
</dbReference>
<organism evidence="9 10">
    <name type="scientific">Caldovatus sediminis</name>
    <dbReference type="NCBI Taxonomy" id="2041189"/>
    <lineage>
        <taxon>Bacteria</taxon>
        <taxon>Pseudomonadati</taxon>
        <taxon>Pseudomonadota</taxon>
        <taxon>Alphaproteobacteria</taxon>
        <taxon>Acetobacterales</taxon>
        <taxon>Roseomonadaceae</taxon>
        <taxon>Caldovatus</taxon>
    </lineage>
</organism>
<dbReference type="PANTHER" id="PTHR19211">
    <property type="entry name" value="ATP-BINDING TRANSPORT PROTEIN-RELATED"/>
    <property type="match status" value="1"/>
</dbReference>
<sequence length="626" mass="67979">MTVLAIRDLTIRIAGRPLLEGADLAVDPGRKIGLVGRNGAGKSTLLRAITGEVQPDGGEIRLAARARLGHVAQEAPAGTASLLETVLAADEERAALLAEAERQPEPARLAEIHDRLIAIRADSAPARAAAILAGLGFDAAAQARPVGGFSGGWRMRVALARALFLEPDLLLLDEPTNHLDLEAALWLEGWLARFPGAVILVSHDRGLLERVPDAIAHLDRGRIALYPGGFGNFARVRAERLAQQRAQNERVAAERARIQAFVDRFRAKATKARQAQSRLKALERLPPIEAVVEDAPVRFDFPEPADLPPPILALSRAAVGYDGRAVLRDLDLWLDQEDRVALLGANGNGKSTLAKLLAGRLDPMAGELRRAPRLRVGYFAQHQTEELDPRGTPLSHMRAALPRATETACRAQLARFGLDADRAETEVASLSGGEKARLLLALCTREAPQLLILDEPTNHLDLDAREALVKALAEFRGAVLLITHDPHLVELVADRLWLVADGTVRPFDGDLDEYRALLAERARAAANGNGTKPDAAPTRADARRDRAETRAAQAPLRARVKEIEALLERLGREAALIESRLGDPATYARFKPEDIAWAGTRRAAIAREVEALEAEWLELQERLEAA</sequence>
<dbReference type="SUPFAM" id="SSF52540">
    <property type="entry name" value="P-loop containing nucleoside triphosphate hydrolases"/>
    <property type="match status" value="2"/>
</dbReference>
<dbReference type="InterPro" id="IPR037118">
    <property type="entry name" value="Val-tRNA_synth_C_sf"/>
</dbReference>
<evidence type="ECO:0000256" key="5">
    <source>
        <dbReference type="ARBA" id="ARBA00069073"/>
    </source>
</evidence>
<dbReference type="InterPro" id="IPR003439">
    <property type="entry name" value="ABC_transporter-like_ATP-bd"/>
</dbReference>
<evidence type="ECO:0000256" key="6">
    <source>
        <dbReference type="SAM" id="Coils"/>
    </source>
</evidence>
<dbReference type="FunFam" id="3.40.50.300:FF:000011">
    <property type="entry name" value="Putative ABC transporter ATP-binding component"/>
    <property type="match status" value="1"/>
</dbReference>
<name>A0A8J3EAC2_9PROT</name>
<dbReference type="InterPro" id="IPR003593">
    <property type="entry name" value="AAA+_ATPase"/>
</dbReference>
<evidence type="ECO:0000256" key="3">
    <source>
        <dbReference type="ARBA" id="ARBA00022840"/>
    </source>
</evidence>
<protein>
    <recommendedName>
        <fullName evidence="5">Probable ATP-binding protein YheS</fullName>
    </recommendedName>
</protein>
<keyword evidence="2" id="KW-0547">Nucleotide-binding</keyword>
<dbReference type="EMBL" id="BMKS01000003">
    <property type="protein sequence ID" value="GGG25021.1"/>
    <property type="molecule type" value="Genomic_DNA"/>
</dbReference>
<dbReference type="InterPro" id="IPR027417">
    <property type="entry name" value="P-loop_NTPase"/>
</dbReference>
<comment type="similarity">
    <text evidence="4">Belongs to the ABC transporter superfamily. ABCF family. YheS subfamily.</text>
</comment>
<gene>
    <name evidence="9" type="ORF">GCM10010964_11310</name>
</gene>
<dbReference type="CDD" id="cd03221">
    <property type="entry name" value="ABCF_EF-3"/>
    <property type="match status" value="2"/>
</dbReference>
<reference evidence="9 10" key="1">
    <citation type="journal article" date="2014" name="Int. J. Syst. Evol. Microbiol.">
        <title>Complete genome sequence of Corynebacterium casei LMG S-19264T (=DSM 44701T), isolated from a smear-ripened cheese.</title>
        <authorList>
            <consortium name="US DOE Joint Genome Institute (JGI-PGF)"/>
            <person name="Walter F."/>
            <person name="Albersmeier A."/>
            <person name="Kalinowski J."/>
            <person name="Ruckert C."/>
        </authorList>
    </citation>
    <scope>NUCLEOTIDE SEQUENCE [LARGE SCALE GENOMIC DNA]</scope>
    <source>
        <strain evidence="9 10">CGMCC 1.16330</strain>
    </source>
</reference>
<evidence type="ECO:0000313" key="9">
    <source>
        <dbReference type="EMBL" id="GGG25021.1"/>
    </source>
</evidence>
<dbReference type="InterPro" id="IPR017871">
    <property type="entry name" value="ABC_transporter-like_CS"/>
</dbReference>
<keyword evidence="1" id="KW-0677">Repeat</keyword>
<feature type="coiled-coil region" evidence="6">
    <location>
        <begin position="560"/>
        <end position="622"/>
    </location>
</feature>
<dbReference type="InterPro" id="IPR032781">
    <property type="entry name" value="ABC_tran_Xtn"/>
</dbReference>
<dbReference type="AlphaFoldDB" id="A0A8J3EAC2"/>
<dbReference type="PANTHER" id="PTHR19211:SF14">
    <property type="entry name" value="ATP-BINDING CASSETTE SUB-FAMILY F MEMBER 1"/>
    <property type="match status" value="1"/>
</dbReference>
<dbReference type="GO" id="GO:0005524">
    <property type="term" value="F:ATP binding"/>
    <property type="evidence" value="ECO:0007669"/>
    <property type="project" value="UniProtKB-KW"/>
</dbReference>
<dbReference type="Gene3D" id="1.10.287.380">
    <property type="entry name" value="Valyl-tRNA synthetase, C-terminal domain"/>
    <property type="match status" value="1"/>
</dbReference>
<evidence type="ECO:0000256" key="7">
    <source>
        <dbReference type="SAM" id="MobiDB-lite"/>
    </source>
</evidence>
<evidence type="ECO:0000313" key="10">
    <source>
        <dbReference type="Proteomes" id="UP000597507"/>
    </source>
</evidence>
<feature type="region of interest" description="Disordered" evidence="7">
    <location>
        <begin position="525"/>
        <end position="548"/>
    </location>
</feature>